<evidence type="ECO:0000256" key="1">
    <source>
        <dbReference type="SAM" id="SignalP"/>
    </source>
</evidence>
<name>A0A6M5YCQ3_9BACT</name>
<proteinExistence type="predicted"/>
<dbReference type="InterPro" id="IPR012334">
    <property type="entry name" value="Pectin_lyas_fold"/>
</dbReference>
<dbReference type="InterPro" id="IPR006626">
    <property type="entry name" value="PbH1"/>
</dbReference>
<dbReference type="SUPFAM" id="SSF51126">
    <property type="entry name" value="Pectin lyase-like"/>
    <property type="match status" value="1"/>
</dbReference>
<gene>
    <name evidence="2" type="ORF">HNV11_21375</name>
</gene>
<keyword evidence="3" id="KW-1185">Reference proteome</keyword>
<dbReference type="Gene3D" id="2.160.20.10">
    <property type="entry name" value="Single-stranded right-handed beta-helix, Pectin lyase-like"/>
    <property type="match status" value="1"/>
</dbReference>
<feature type="signal peptide" evidence="1">
    <location>
        <begin position="1"/>
        <end position="20"/>
    </location>
</feature>
<protein>
    <recommendedName>
        <fullName evidence="4">Pectate lyase superfamily protein domain-containing protein</fullName>
    </recommendedName>
</protein>
<organism evidence="2 3">
    <name type="scientific">Spirosoma taeanense</name>
    <dbReference type="NCBI Taxonomy" id="2735870"/>
    <lineage>
        <taxon>Bacteria</taxon>
        <taxon>Pseudomonadati</taxon>
        <taxon>Bacteroidota</taxon>
        <taxon>Cytophagia</taxon>
        <taxon>Cytophagales</taxon>
        <taxon>Cytophagaceae</taxon>
        <taxon>Spirosoma</taxon>
    </lineage>
</organism>
<dbReference type="SMART" id="SM00710">
    <property type="entry name" value="PbH1"/>
    <property type="match status" value="10"/>
</dbReference>
<evidence type="ECO:0008006" key="4">
    <source>
        <dbReference type="Google" id="ProtNLM"/>
    </source>
</evidence>
<evidence type="ECO:0000313" key="3">
    <source>
        <dbReference type="Proteomes" id="UP000502756"/>
    </source>
</evidence>
<evidence type="ECO:0000313" key="2">
    <source>
        <dbReference type="EMBL" id="QJW91749.1"/>
    </source>
</evidence>
<keyword evidence="1" id="KW-0732">Signal</keyword>
<dbReference type="AlphaFoldDB" id="A0A6M5YCQ3"/>
<dbReference type="InterPro" id="IPR011050">
    <property type="entry name" value="Pectin_lyase_fold/virulence"/>
</dbReference>
<feature type="chain" id="PRO_5026957254" description="Pectate lyase superfamily protein domain-containing protein" evidence="1">
    <location>
        <begin position="21"/>
        <end position="837"/>
    </location>
</feature>
<dbReference type="RefSeq" id="WP_171741604.1">
    <property type="nucleotide sequence ID" value="NZ_CP053435.1"/>
</dbReference>
<reference evidence="2 3" key="1">
    <citation type="submission" date="2020-05" db="EMBL/GenBank/DDBJ databases">
        <title>Genome sequencing of Spirosoma sp. TS118.</title>
        <authorList>
            <person name="Lee J.-H."/>
            <person name="Jeong S."/>
            <person name="Zhao L."/>
            <person name="Jung J.-H."/>
            <person name="Kim M.-K."/>
            <person name="Lim S."/>
        </authorList>
    </citation>
    <scope>NUCLEOTIDE SEQUENCE [LARGE SCALE GENOMIC DNA]</scope>
    <source>
        <strain evidence="2 3">TS118</strain>
    </source>
</reference>
<sequence>MRYTTLLLPIFLLIAQISYAQVASSTQYGVVKIGSGLVATEGVISVTATGGGATNDASQLTTGTLNDARLSTNVVSLTATQSLINKTLTAPRFINGGYLSDNNGNEILKFEVPASNTVNEFTIRSETAGSGPALKATGADANIDLFLTPKGTGRIRSPKGSLPMSSIVVNATEETASNLRAAGNGTTDDAAALQDAIYQGVNNPKRVVYLPAGTFKLNSGLNLHNEGLTIRGAGMHRTTIIVDASFSGNGAVFTADGRGDLAFEDLTITGPSTGKALKAAIRLNSAPNNARRIRFERIRINDFWGHGILLGETGATETHSLDDVVIKDCQFYNIGDPSALQITELSPAITYNAIHLGQTTRKAIITGNTIYKVGGDGIFGWGWCQGGSTNEDFGNWLITNNHINYCWMAIEINGNSLGRNLVIDNNVIKYSTRNQGYLLSLDSRNLRVTNNTLINTDRGVIEATSIGGLFANNVIQMSVFKNGSGGIAATATQARVAAMELYGFNNTISGGSITLDARKDDNSFGSTEYNGIKLISRTTDPASQPTSFDGITDLSGYWDIRDVTIHGFTHKAIDATNEKIRKVNITNNTFRSRNALESPVQIFGYDWLVKNNTFDLTGSTPKGESGAVQVFYLQVQAAENTSSVVTGNTIINDAWKLIHTGQYRSFQNTFVKAGGLTYAVNPNPSVTQAERTAMTGVDEGTTVQQTDAGKGTYTFRSGSWTRTDNDGADGSANFAYQKITTSSTVTPSAGHTVISVDNGATAVSVTLNPGNQTPGQLVVIRRYDANSTADIQISGQSGTLMQNPGGSFQNGIILPTASGSRHWTFVYNGKNYELISQ</sequence>
<dbReference type="EMBL" id="CP053435">
    <property type="protein sequence ID" value="QJW91749.1"/>
    <property type="molecule type" value="Genomic_DNA"/>
</dbReference>
<dbReference type="KEGG" id="stae:HNV11_21375"/>
<dbReference type="Proteomes" id="UP000502756">
    <property type="component" value="Chromosome"/>
</dbReference>
<accession>A0A6M5YCQ3</accession>